<protein>
    <submittedName>
        <fullName evidence="1">Uncharacterized protein</fullName>
    </submittedName>
</protein>
<dbReference type="AlphaFoldDB" id="A0AAV4EAG1"/>
<dbReference type="Proteomes" id="UP000762676">
    <property type="component" value="Unassembled WGS sequence"/>
</dbReference>
<evidence type="ECO:0000313" key="1">
    <source>
        <dbReference type="EMBL" id="GFR57692.1"/>
    </source>
</evidence>
<accession>A0AAV4EAG1</accession>
<reference evidence="1 2" key="1">
    <citation type="journal article" date="2021" name="Elife">
        <title>Chloroplast acquisition without the gene transfer in kleptoplastic sea slugs, Plakobranchus ocellatus.</title>
        <authorList>
            <person name="Maeda T."/>
            <person name="Takahashi S."/>
            <person name="Yoshida T."/>
            <person name="Shimamura S."/>
            <person name="Takaki Y."/>
            <person name="Nagai Y."/>
            <person name="Toyoda A."/>
            <person name="Suzuki Y."/>
            <person name="Arimoto A."/>
            <person name="Ishii H."/>
            <person name="Satoh N."/>
            <person name="Nishiyama T."/>
            <person name="Hasebe M."/>
            <person name="Maruyama T."/>
            <person name="Minagawa J."/>
            <person name="Obokata J."/>
            <person name="Shigenobu S."/>
        </authorList>
    </citation>
    <scope>NUCLEOTIDE SEQUENCE [LARGE SCALE GENOMIC DNA]</scope>
</reference>
<gene>
    <name evidence="1" type="ORF">ElyMa_001751900</name>
</gene>
<evidence type="ECO:0000313" key="2">
    <source>
        <dbReference type="Proteomes" id="UP000762676"/>
    </source>
</evidence>
<keyword evidence="2" id="KW-1185">Reference proteome</keyword>
<dbReference type="EMBL" id="BMAT01003563">
    <property type="protein sequence ID" value="GFR57692.1"/>
    <property type="molecule type" value="Genomic_DNA"/>
</dbReference>
<sequence length="87" mass="9482">MLAGSGSQPAHTAAAEHDYNLLLMNGESPHIHNTAAPVHGREQGTGKARATGRMLLTVYFAYPKFKTKLGLLPPGARHRMRNCVNFQ</sequence>
<name>A0AAV4EAG1_9GAST</name>
<comment type="caution">
    <text evidence="1">The sequence shown here is derived from an EMBL/GenBank/DDBJ whole genome shotgun (WGS) entry which is preliminary data.</text>
</comment>
<organism evidence="1 2">
    <name type="scientific">Elysia marginata</name>
    <dbReference type="NCBI Taxonomy" id="1093978"/>
    <lineage>
        <taxon>Eukaryota</taxon>
        <taxon>Metazoa</taxon>
        <taxon>Spiralia</taxon>
        <taxon>Lophotrochozoa</taxon>
        <taxon>Mollusca</taxon>
        <taxon>Gastropoda</taxon>
        <taxon>Heterobranchia</taxon>
        <taxon>Euthyneura</taxon>
        <taxon>Panpulmonata</taxon>
        <taxon>Sacoglossa</taxon>
        <taxon>Placobranchoidea</taxon>
        <taxon>Plakobranchidae</taxon>
        <taxon>Elysia</taxon>
    </lineage>
</organism>
<proteinExistence type="predicted"/>